<sequence>MEHAHDREPHFRYQISPSLRNSPEEHMVTMAEIHLEMCRPCMTVHDLRIPKYEDQQYRLRSEISDYLNEVDFTTNTPEFLTSVRTDACKKWEPEPRVGAFEVHLRYWIETEVPPKKEGDPPTRRSFEKRLRLFSKLKTKKWPIIPKIVTCVRNFLPIKFDLEAKHKLEQEAQERAESMANAKAAVSEASMLIEQQKLAIAEAEAKVEELRPVAAEQQGKLEELLAQRSESDAGIEKANLKVRDALNEQRELSSLAQAADAEAAAADPGEREKLLTKAEKLRNDFEKAESLANKYKREARNFEEAADELVSPESLSSAQTAAGDANRALKDAMDDVEKAKKQLEQYFTDLENRIQEEKQLLRSLGFEVPEEPPSGPAEIEPSPVPESTPAESTPPAGKEGESTVTD</sequence>
<dbReference type="AlphaFoldDB" id="A0AAE0BU30"/>
<accession>A0AAE0BU30</accession>
<feature type="coiled-coil region" evidence="1">
    <location>
        <begin position="164"/>
        <end position="205"/>
    </location>
</feature>
<keyword evidence="1" id="KW-0175">Coiled coil</keyword>
<evidence type="ECO:0000256" key="1">
    <source>
        <dbReference type="SAM" id="Coils"/>
    </source>
</evidence>
<organism evidence="3 4">
    <name type="scientific">Cymbomonas tetramitiformis</name>
    <dbReference type="NCBI Taxonomy" id="36881"/>
    <lineage>
        <taxon>Eukaryota</taxon>
        <taxon>Viridiplantae</taxon>
        <taxon>Chlorophyta</taxon>
        <taxon>Pyramimonadophyceae</taxon>
        <taxon>Pyramimonadales</taxon>
        <taxon>Pyramimonadaceae</taxon>
        <taxon>Cymbomonas</taxon>
    </lineage>
</organism>
<comment type="caution">
    <text evidence="3">The sequence shown here is derived from an EMBL/GenBank/DDBJ whole genome shotgun (WGS) entry which is preliminary data.</text>
</comment>
<evidence type="ECO:0000313" key="4">
    <source>
        <dbReference type="Proteomes" id="UP001190700"/>
    </source>
</evidence>
<dbReference type="Proteomes" id="UP001190700">
    <property type="component" value="Unassembled WGS sequence"/>
</dbReference>
<dbReference type="EMBL" id="LGRX02033110">
    <property type="protein sequence ID" value="KAK3242863.1"/>
    <property type="molecule type" value="Genomic_DNA"/>
</dbReference>
<name>A0AAE0BU30_9CHLO</name>
<feature type="region of interest" description="Disordered" evidence="2">
    <location>
        <begin position="360"/>
        <end position="405"/>
    </location>
</feature>
<feature type="region of interest" description="Disordered" evidence="2">
    <location>
        <begin position="302"/>
        <end position="328"/>
    </location>
</feature>
<evidence type="ECO:0000256" key="2">
    <source>
        <dbReference type="SAM" id="MobiDB-lite"/>
    </source>
</evidence>
<evidence type="ECO:0000313" key="3">
    <source>
        <dbReference type="EMBL" id="KAK3242863.1"/>
    </source>
</evidence>
<protein>
    <submittedName>
        <fullName evidence="3">Uncharacterized protein</fullName>
    </submittedName>
</protein>
<gene>
    <name evidence="3" type="ORF">CYMTET_47458</name>
</gene>
<keyword evidence="4" id="KW-1185">Reference proteome</keyword>
<reference evidence="3 4" key="1">
    <citation type="journal article" date="2015" name="Genome Biol. Evol.">
        <title>Comparative Genomics of a Bacterivorous Green Alga Reveals Evolutionary Causalities and Consequences of Phago-Mixotrophic Mode of Nutrition.</title>
        <authorList>
            <person name="Burns J.A."/>
            <person name="Paasch A."/>
            <person name="Narechania A."/>
            <person name="Kim E."/>
        </authorList>
    </citation>
    <scope>NUCLEOTIDE SEQUENCE [LARGE SCALE GENOMIC DNA]</scope>
    <source>
        <strain evidence="3 4">PLY_AMNH</strain>
    </source>
</reference>
<proteinExistence type="predicted"/>